<dbReference type="Gene3D" id="1.25.40.10">
    <property type="entry name" value="Tetratricopeptide repeat domain"/>
    <property type="match status" value="3"/>
</dbReference>
<organism evidence="3 4">
    <name type="scientific">Tagetes erecta</name>
    <name type="common">African marigold</name>
    <dbReference type="NCBI Taxonomy" id="13708"/>
    <lineage>
        <taxon>Eukaryota</taxon>
        <taxon>Viridiplantae</taxon>
        <taxon>Streptophyta</taxon>
        <taxon>Embryophyta</taxon>
        <taxon>Tracheophyta</taxon>
        <taxon>Spermatophyta</taxon>
        <taxon>Magnoliopsida</taxon>
        <taxon>eudicotyledons</taxon>
        <taxon>Gunneridae</taxon>
        <taxon>Pentapetalae</taxon>
        <taxon>asterids</taxon>
        <taxon>campanulids</taxon>
        <taxon>Asterales</taxon>
        <taxon>Asteraceae</taxon>
        <taxon>Asteroideae</taxon>
        <taxon>Heliantheae alliance</taxon>
        <taxon>Tageteae</taxon>
        <taxon>Tagetes</taxon>
    </lineage>
</organism>
<dbReference type="Pfam" id="PF01535">
    <property type="entry name" value="PPR"/>
    <property type="match status" value="5"/>
</dbReference>
<dbReference type="AlphaFoldDB" id="A0AAD8JYU9"/>
<dbReference type="InterPro" id="IPR002885">
    <property type="entry name" value="PPR_rpt"/>
</dbReference>
<dbReference type="GO" id="GO:0009451">
    <property type="term" value="P:RNA modification"/>
    <property type="evidence" value="ECO:0007669"/>
    <property type="project" value="InterPro"/>
</dbReference>
<dbReference type="PANTHER" id="PTHR24015:SF1854">
    <property type="entry name" value="OS07G0578800 PROTEIN"/>
    <property type="match status" value="1"/>
</dbReference>
<accession>A0AAD8JYU9</accession>
<gene>
    <name evidence="3" type="ORF">QVD17_32882</name>
</gene>
<dbReference type="InterPro" id="IPR046848">
    <property type="entry name" value="E_motif"/>
</dbReference>
<evidence type="ECO:0000256" key="1">
    <source>
        <dbReference type="ARBA" id="ARBA00022737"/>
    </source>
</evidence>
<dbReference type="GO" id="GO:0003729">
    <property type="term" value="F:mRNA binding"/>
    <property type="evidence" value="ECO:0007669"/>
    <property type="project" value="UniProtKB-ARBA"/>
</dbReference>
<dbReference type="Pfam" id="PF20431">
    <property type="entry name" value="E_motif"/>
    <property type="match status" value="1"/>
</dbReference>
<proteinExistence type="predicted"/>
<dbReference type="InterPro" id="IPR046960">
    <property type="entry name" value="PPR_At4g14850-like_plant"/>
</dbReference>
<feature type="repeat" description="PPR" evidence="2">
    <location>
        <begin position="369"/>
        <end position="399"/>
    </location>
</feature>
<dbReference type="PROSITE" id="PS51375">
    <property type="entry name" value="PPR"/>
    <property type="match status" value="3"/>
</dbReference>
<dbReference type="Proteomes" id="UP001229421">
    <property type="component" value="Unassembled WGS sequence"/>
</dbReference>
<protein>
    <recommendedName>
        <fullName evidence="5">Pentatricopeptide repeat-containing protein</fullName>
    </recommendedName>
</protein>
<feature type="repeat" description="PPR" evidence="2">
    <location>
        <begin position="334"/>
        <end position="368"/>
    </location>
</feature>
<evidence type="ECO:0000313" key="4">
    <source>
        <dbReference type="Proteomes" id="UP001229421"/>
    </source>
</evidence>
<feature type="repeat" description="PPR" evidence="2">
    <location>
        <begin position="231"/>
        <end position="265"/>
    </location>
</feature>
<keyword evidence="4" id="KW-1185">Reference proteome</keyword>
<dbReference type="PANTHER" id="PTHR24015">
    <property type="entry name" value="OS07G0578800 PROTEIN-RELATED"/>
    <property type="match status" value="1"/>
</dbReference>
<dbReference type="FunFam" id="1.25.40.10:FF:000073">
    <property type="entry name" value="Pentatricopeptide repeat-containing protein chloroplastic"/>
    <property type="match status" value="1"/>
</dbReference>
<dbReference type="FunFam" id="1.25.40.10:FF:000344">
    <property type="entry name" value="Pentatricopeptide repeat-containing protein"/>
    <property type="match status" value="1"/>
</dbReference>
<dbReference type="EMBL" id="JAUHHV010000009">
    <property type="protein sequence ID" value="KAK1411981.1"/>
    <property type="molecule type" value="Genomic_DNA"/>
</dbReference>
<evidence type="ECO:0008006" key="5">
    <source>
        <dbReference type="Google" id="ProtNLM"/>
    </source>
</evidence>
<name>A0AAD8JYU9_TARER</name>
<reference evidence="3" key="1">
    <citation type="journal article" date="2023" name="bioRxiv">
        <title>Improved chromosome-level genome assembly for marigold (Tagetes erecta).</title>
        <authorList>
            <person name="Jiang F."/>
            <person name="Yuan L."/>
            <person name="Wang S."/>
            <person name="Wang H."/>
            <person name="Xu D."/>
            <person name="Wang A."/>
            <person name="Fan W."/>
        </authorList>
    </citation>
    <scope>NUCLEOTIDE SEQUENCE</scope>
    <source>
        <strain evidence="3">WSJ</strain>
        <tissue evidence="3">Leaf</tissue>
    </source>
</reference>
<sequence length="515" mass="57188">MKCEPMRINYLFPQCSSKQLAQIKAHVFTSSRPHELNTLLESFINSNTPQYTFALYNQMLQNPNTHNHFTFNYALKSCCSTNSFNKGKEIHAHVTKTGHFSHTYIQNSFIHLYVVGNDIVYAYRVFKTIDFPNVVSWTSIISGFSKCGFDEKAIGMFSVMNVDPNANTLVSVLSACCNLSELKLGKAVHCYGLKRLCQDNVIFDNALLQLYVTVGCLENARHVFDKMPERDVVSWSVMVGGLVRRGFSEHAISVFNEMVKDGKVKPNEATVVNVVAACTSLGSLSLCELVDTYVQERRDIPLEGNVGNAFINMYAKCGGIKNAIRVFKMLRFKDMITWSTMINGLAMNGFGRQVLPLFGLMLVHEVEPDEVTFVSLLSACSHGGMVNEGLMLFKAMVDTYGIAANARHCACVVDLYARAGRFKEAEEFVMGMNVEPDGPVWGSLVSACRVYGNEVMLRRISETLVEKGASGGTLCLLSNSYASSSRWGESNEIRNVMSCLGLKKMAGSSWIELDV</sequence>
<evidence type="ECO:0000256" key="2">
    <source>
        <dbReference type="PROSITE-ProRule" id="PRU00708"/>
    </source>
</evidence>
<comment type="caution">
    <text evidence="3">The sequence shown here is derived from an EMBL/GenBank/DDBJ whole genome shotgun (WGS) entry which is preliminary data.</text>
</comment>
<evidence type="ECO:0000313" key="3">
    <source>
        <dbReference type="EMBL" id="KAK1411981.1"/>
    </source>
</evidence>
<dbReference type="FunFam" id="1.25.40.10:FF:000090">
    <property type="entry name" value="Pentatricopeptide repeat-containing protein, chloroplastic"/>
    <property type="match status" value="1"/>
</dbReference>
<keyword evidence="1" id="KW-0677">Repeat</keyword>
<dbReference type="InterPro" id="IPR011990">
    <property type="entry name" value="TPR-like_helical_dom_sf"/>
</dbReference>
<dbReference type="Pfam" id="PF13041">
    <property type="entry name" value="PPR_2"/>
    <property type="match status" value="1"/>
</dbReference>
<dbReference type="NCBIfam" id="TIGR00756">
    <property type="entry name" value="PPR"/>
    <property type="match status" value="3"/>
</dbReference>